<dbReference type="SUPFAM" id="SSF53474">
    <property type="entry name" value="alpha/beta-Hydrolases"/>
    <property type="match status" value="1"/>
</dbReference>
<dbReference type="ESTHER" id="picsi-d5a871">
    <property type="family name" value="Plant_carboxylesterase"/>
</dbReference>
<organism evidence="2">
    <name type="scientific">Picea sitchensis</name>
    <name type="common">Sitka spruce</name>
    <name type="synonym">Pinus sitchensis</name>
    <dbReference type="NCBI Taxonomy" id="3332"/>
    <lineage>
        <taxon>Eukaryota</taxon>
        <taxon>Viridiplantae</taxon>
        <taxon>Streptophyta</taxon>
        <taxon>Embryophyta</taxon>
        <taxon>Tracheophyta</taxon>
        <taxon>Spermatophyta</taxon>
        <taxon>Pinopsida</taxon>
        <taxon>Pinidae</taxon>
        <taxon>Conifers I</taxon>
        <taxon>Pinales</taxon>
        <taxon>Pinaceae</taxon>
        <taxon>Picea</taxon>
    </lineage>
</organism>
<sequence length="338" mass="37677">MNKQIIDEITGIIRIYSDGSIERPLNILSIPVSASQAFVDGVATRDLKISPQTGIWARIYLPETSPDMSQVEKYPILLHFHGGGFCIGSADWRCLNLFLSRLVKQCRVMCVSVDYRLAPEHRLPAACEDGMESLDWLHRLARGDSEDPWLSAHGDFTRCILLGESAGGNLVHEVAIRAATMERLHPLRLRGGIMIHPGFVREQRSRSEMETPPDIAKLSTEAVDKLFSLALPEGSTKDHPIINPMGPFAPNLQHLNLPPFLVAMADHDLIRDTQFEYCEAMKIAGKSVEVVISNNVGHCFHVYDDLVATDANFSQQAHDLLDAIRTFITTCCQDTSKY</sequence>
<dbReference type="PANTHER" id="PTHR23024">
    <property type="entry name" value="ARYLACETAMIDE DEACETYLASE"/>
    <property type="match status" value="1"/>
</dbReference>
<accession>D5A871</accession>
<dbReference type="InterPro" id="IPR013094">
    <property type="entry name" value="AB_hydrolase_3"/>
</dbReference>
<dbReference type="OMA" id="FITTCCQ"/>
<dbReference type="Pfam" id="PF07859">
    <property type="entry name" value="Abhydrolase_3"/>
    <property type="match status" value="1"/>
</dbReference>
<dbReference type="Gene3D" id="3.40.50.1820">
    <property type="entry name" value="alpha/beta hydrolase"/>
    <property type="match status" value="1"/>
</dbReference>
<dbReference type="InterPro" id="IPR050466">
    <property type="entry name" value="Carboxylest/Gibb_receptor"/>
</dbReference>
<protein>
    <recommendedName>
        <fullName evidence="1">Alpha/beta hydrolase fold-3 domain-containing protein</fullName>
    </recommendedName>
</protein>
<evidence type="ECO:0000259" key="1">
    <source>
        <dbReference type="Pfam" id="PF07859"/>
    </source>
</evidence>
<evidence type="ECO:0000313" key="2">
    <source>
        <dbReference type="EMBL" id="ADE75740.1"/>
    </source>
</evidence>
<dbReference type="GO" id="GO:0016787">
    <property type="term" value="F:hydrolase activity"/>
    <property type="evidence" value="ECO:0007669"/>
    <property type="project" value="InterPro"/>
</dbReference>
<reference evidence="2" key="1">
    <citation type="submission" date="2010-04" db="EMBL/GenBank/DDBJ databases">
        <authorList>
            <person name="Reid K.E."/>
            <person name="Liao N."/>
            <person name="Chan S."/>
            <person name="Docking R."/>
            <person name="Taylor G."/>
            <person name="Moore R."/>
            <person name="Mayo M."/>
            <person name="Munro S."/>
            <person name="King J."/>
            <person name="Yanchuk A."/>
            <person name="Holt R."/>
            <person name="Jones S."/>
            <person name="Marra M."/>
            <person name="Ritland C.E."/>
            <person name="Ritland K."/>
            <person name="Bohlmann J."/>
        </authorList>
    </citation>
    <scope>NUCLEOTIDE SEQUENCE</scope>
    <source>
        <tissue evidence="2">Buds collected with no treatment. Collection October 2007</tissue>
    </source>
</reference>
<dbReference type="PANTHER" id="PTHR23024:SF135">
    <property type="entry name" value="CELL DEATH ASSOCIATED PROTEIN"/>
    <property type="match status" value="1"/>
</dbReference>
<proteinExistence type="evidence at transcript level"/>
<dbReference type="AlphaFoldDB" id="D5A871"/>
<feature type="domain" description="Alpha/beta hydrolase fold-3" evidence="1">
    <location>
        <begin position="77"/>
        <end position="301"/>
    </location>
</feature>
<dbReference type="EMBL" id="BT122353">
    <property type="protein sequence ID" value="ADE75740.1"/>
    <property type="molecule type" value="mRNA"/>
</dbReference>
<dbReference type="InterPro" id="IPR029058">
    <property type="entry name" value="AB_hydrolase_fold"/>
</dbReference>
<name>D5A871_PICSI</name>